<keyword evidence="4" id="KW-1185">Reference proteome</keyword>
<dbReference type="AlphaFoldDB" id="A0A6A6XUP6"/>
<sequence>MDSNLQPPVWPKQSPKQPPFAKEHELNRDIWQKSDDEPKESSQGFKHGDVTASEHICECNSVQQLKTSCPYIQDFILTALENKREEKQTPPLDYLPGHPRIKFSNTPALHDFLVREFCHHYVDSVASRLWWMSKQDEKNISPLHRQTVKGRQIILAEDPKLHLVWINDRIYIKPLPEFLLSYTFWETYLGAGMYGNWQHRDRVRKAALGYLRTWRYLVLHESDLRIAINLGLIPEPVSWVQFCDFTSAFDRIAQDDVHERYAYGEIRLTRLNLYAPVTIGKQYFQRVRYQYSEYFAHLYGPLLFFFGILSIILSGMQVALAGDQGAPASNSVVLYQVSLWFAVTTILLLAISMFILGFIWMYKVGKEWSYALRGRHLAKKSSSAVRSKV</sequence>
<accession>A0A6A6XUP6</accession>
<feature type="transmembrane region" description="Helical" evidence="2">
    <location>
        <begin position="298"/>
        <end position="319"/>
    </location>
</feature>
<feature type="transmembrane region" description="Helical" evidence="2">
    <location>
        <begin position="339"/>
        <end position="362"/>
    </location>
</feature>
<evidence type="ECO:0000256" key="2">
    <source>
        <dbReference type="SAM" id="Phobius"/>
    </source>
</evidence>
<evidence type="ECO:0000313" key="4">
    <source>
        <dbReference type="Proteomes" id="UP000799757"/>
    </source>
</evidence>
<proteinExistence type="predicted"/>
<evidence type="ECO:0000313" key="3">
    <source>
        <dbReference type="EMBL" id="KAF2799765.1"/>
    </source>
</evidence>
<evidence type="ECO:0000256" key="1">
    <source>
        <dbReference type="SAM" id="MobiDB-lite"/>
    </source>
</evidence>
<dbReference type="PANTHER" id="PTHR34414:SF1">
    <property type="entry name" value="SUBTILISIN-LIKE SERINE PROTEASE"/>
    <property type="match status" value="1"/>
</dbReference>
<evidence type="ECO:0008006" key="5">
    <source>
        <dbReference type="Google" id="ProtNLM"/>
    </source>
</evidence>
<dbReference type="PANTHER" id="PTHR34414">
    <property type="entry name" value="HET DOMAIN-CONTAINING PROTEIN-RELATED"/>
    <property type="match status" value="1"/>
</dbReference>
<reference evidence="3" key="1">
    <citation type="journal article" date="2020" name="Stud. Mycol.">
        <title>101 Dothideomycetes genomes: a test case for predicting lifestyles and emergence of pathogens.</title>
        <authorList>
            <person name="Haridas S."/>
            <person name="Albert R."/>
            <person name="Binder M."/>
            <person name="Bloem J."/>
            <person name="Labutti K."/>
            <person name="Salamov A."/>
            <person name="Andreopoulos B."/>
            <person name="Baker S."/>
            <person name="Barry K."/>
            <person name="Bills G."/>
            <person name="Bluhm B."/>
            <person name="Cannon C."/>
            <person name="Castanera R."/>
            <person name="Culley D."/>
            <person name="Daum C."/>
            <person name="Ezra D."/>
            <person name="Gonzalez J."/>
            <person name="Henrissat B."/>
            <person name="Kuo A."/>
            <person name="Liang C."/>
            <person name="Lipzen A."/>
            <person name="Lutzoni F."/>
            <person name="Magnuson J."/>
            <person name="Mondo S."/>
            <person name="Nolan M."/>
            <person name="Ohm R."/>
            <person name="Pangilinan J."/>
            <person name="Park H.-J."/>
            <person name="Ramirez L."/>
            <person name="Alfaro M."/>
            <person name="Sun H."/>
            <person name="Tritt A."/>
            <person name="Yoshinaga Y."/>
            <person name="Zwiers L.-H."/>
            <person name="Turgeon B."/>
            <person name="Goodwin S."/>
            <person name="Spatafora J."/>
            <person name="Crous P."/>
            <person name="Grigoriev I."/>
        </authorList>
    </citation>
    <scope>NUCLEOTIDE SEQUENCE</scope>
    <source>
        <strain evidence="3">CBS 109.77</strain>
    </source>
</reference>
<dbReference type="Pfam" id="PF20246">
    <property type="entry name" value="DUF6601"/>
    <property type="match status" value="1"/>
</dbReference>
<feature type="compositionally biased region" description="Basic and acidic residues" evidence="1">
    <location>
        <begin position="21"/>
        <end position="40"/>
    </location>
</feature>
<dbReference type="Proteomes" id="UP000799757">
    <property type="component" value="Unassembled WGS sequence"/>
</dbReference>
<keyword evidence="2" id="KW-1133">Transmembrane helix</keyword>
<gene>
    <name evidence="3" type="ORF">K505DRAFT_294150</name>
</gene>
<keyword evidence="2" id="KW-0812">Transmembrane</keyword>
<name>A0A6A6XUP6_9PLEO</name>
<dbReference type="InterPro" id="IPR046536">
    <property type="entry name" value="DUF6601"/>
</dbReference>
<keyword evidence="2" id="KW-0472">Membrane</keyword>
<feature type="region of interest" description="Disordered" evidence="1">
    <location>
        <begin position="1"/>
        <end position="46"/>
    </location>
</feature>
<organism evidence="3 4">
    <name type="scientific">Melanomma pulvis-pyrius CBS 109.77</name>
    <dbReference type="NCBI Taxonomy" id="1314802"/>
    <lineage>
        <taxon>Eukaryota</taxon>
        <taxon>Fungi</taxon>
        <taxon>Dikarya</taxon>
        <taxon>Ascomycota</taxon>
        <taxon>Pezizomycotina</taxon>
        <taxon>Dothideomycetes</taxon>
        <taxon>Pleosporomycetidae</taxon>
        <taxon>Pleosporales</taxon>
        <taxon>Melanommataceae</taxon>
        <taxon>Melanomma</taxon>
    </lineage>
</organism>
<protein>
    <recommendedName>
        <fullName evidence="5">Subtilisin-like serine protease</fullName>
    </recommendedName>
</protein>
<dbReference type="OrthoDB" id="5086500at2759"/>
<dbReference type="EMBL" id="MU001759">
    <property type="protein sequence ID" value="KAF2799765.1"/>
    <property type="molecule type" value="Genomic_DNA"/>
</dbReference>